<organism evidence="3 4">
    <name type="scientific">Sulfurospirillum halorespirans DSM 13726</name>
    <dbReference type="NCBI Taxonomy" id="1193502"/>
    <lineage>
        <taxon>Bacteria</taxon>
        <taxon>Pseudomonadati</taxon>
        <taxon>Campylobacterota</taxon>
        <taxon>Epsilonproteobacteria</taxon>
        <taxon>Campylobacterales</taxon>
        <taxon>Sulfurospirillaceae</taxon>
        <taxon>Sulfurospirillum</taxon>
    </lineage>
</organism>
<proteinExistence type="predicted"/>
<sequence>MALDWVIATVLFSACVYLLIMVFYFKTLLRKEKRSNIVVKQTLNDAEVVIRKYQVQLQRSLGNIDILSDELKKVKNDLKSLRTRNSQYRMEGDKLRQHIKELEGKIEALL</sequence>
<accession>A0A1D7TIP3</accession>
<protein>
    <submittedName>
        <fullName evidence="3">Uncharacterized protein</fullName>
    </submittedName>
</protein>
<feature type="coiled-coil region" evidence="1">
    <location>
        <begin position="57"/>
        <end position="105"/>
    </location>
</feature>
<keyword evidence="1" id="KW-0175">Coiled coil</keyword>
<dbReference type="EMBL" id="CP017111">
    <property type="protein sequence ID" value="AOO64879.1"/>
    <property type="molecule type" value="Genomic_DNA"/>
</dbReference>
<reference evidence="4" key="1">
    <citation type="submission" date="2016-08" db="EMBL/GenBank/DDBJ databases">
        <title>Complete genome sequence of the organohalide-respiring Epsilonproteobacterium Sulfurospirillum halorespirans.</title>
        <authorList>
            <person name="Goris T."/>
            <person name="Zimmermann J."/>
            <person name="Schenz B."/>
            <person name="Lemos M."/>
            <person name="Hackermueller J."/>
            <person name="Diekert G."/>
        </authorList>
    </citation>
    <scope>NUCLEOTIDE SEQUENCE [LARGE SCALE GENOMIC DNA]</scope>
    <source>
        <strain>DSM 13726</strain>
        <strain evidence="4">PCE-M2</strain>
    </source>
</reference>
<evidence type="ECO:0000256" key="1">
    <source>
        <dbReference type="SAM" id="Coils"/>
    </source>
</evidence>
<name>A0A1D7TIP3_9BACT</name>
<dbReference type="AlphaFoldDB" id="A0A1D7TIP3"/>
<keyword evidence="4" id="KW-1185">Reference proteome</keyword>
<gene>
    <name evidence="3" type="ORF">SHALO_1099</name>
</gene>
<dbReference type="Proteomes" id="UP000094609">
    <property type="component" value="Chromosome"/>
</dbReference>
<keyword evidence="2" id="KW-0472">Membrane</keyword>
<evidence type="ECO:0000256" key="2">
    <source>
        <dbReference type="SAM" id="Phobius"/>
    </source>
</evidence>
<keyword evidence="2" id="KW-0812">Transmembrane</keyword>
<evidence type="ECO:0000313" key="4">
    <source>
        <dbReference type="Proteomes" id="UP000094609"/>
    </source>
</evidence>
<dbReference type="RefSeq" id="WP_025344213.1">
    <property type="nucleotide sequence ID" value="NZ_CP017111.1"/>
</dbReference>
<dbReference type="KEGG" id="shal:SHALO_1099"/>
<evidence type="ECO:0000313" key="3">
    <source>
        <dbReference type="EMBL" id="AOO64879.1"/>
    </source>
</evidence>
<keyword evidence="2" id="KW-1133">Transmembrane helix</keyword>
<dbReference type="STRING" id="1193502.SHALO_1099"/>
<feature type="transmembrane region" description="Helical" evidence="2">
    <location>
        <begin position="6"/>
        <end position="25"/>
    </location>
</feature>
<dbReference type="PATRIC" id="fig|1193502.14.peg.1115"/>